<evidence type="ECO:0000256" key="3">
    <source>
        <dbReference type="ARBA" id="ARBA00022603"/>
    </source>
</evidence>
<accession>A0ABX1VYE5</accession>
<keyword evidence="8" id="KW-1185">Reference proteome</keyword>
<sequence length="271" mass="31670">MIVIQEQEFRRFADYIKVNYGIHFKNEKKTLVEGRLGQVLTSMNMGSLTEYMEYVTTDKTGQAAAVMLDRITTNYTFFMREPEHFHFFRDRVLPYLSQTAKDRDLRIWSAACSTGEEPYTLAMLIDEFFGSNKAAWDTKILATDISQGVLASAMSGVYGKEKIADLPDGWKKRYFKPLDSERCILSEKIRNEVIFSNINLMNTSFPFKRKMHVIFCRNVMIYFDNDTKDRLAERLYDITEPGGFLFIGHSESLNREATRYRYVMPAVYRKE</sequence>
<evidence type="ECO:0000313" key="7">
    <source>
        <dbReference type="EMBL" id="NNJ32809.1"/>
    </source>
</evidence>
<dbReference type="InterPro" id="IPR022641">
    <property type="entry name" value="CheR_N"/>
</dbReference>
<protein>
    <recommendedName>
        <fullName evidence="2">protein-glutamate O-methyltransferase</fullName>
        <ecNumber evidence="2">2.1.1.80</ecNumber>
    </recommendedName>
</protein>
<dbReference type="Pfam" id="PF03705">
    <property type="entry name" value="CheR_N"/>
    <property type="match status" value="1"/>
</dbReference>
<dbReference type="PANTHER" id="PTHR24422">
    <property type="entry name" value="CHEMOTAXIS PROTEIN METHYLTRANSFERASE"/>
    <property type="match status" value="1"/>
</dbReference>
<dbReference type="Pfam" id="PF01739">
    <property type="entry name" value="CheR"/>
    <property type="match status" value="1"/>
</dbReference>
<comment type="caution">
    <text evidence="7">The sequence shown here is derived from an EMBL/GenBank/DDBJ whole genome shotgun (WGS) entry which is preliminary data.</text>
</comment>
<evidence type="ECO:0000256" key="1">
    <source>
        <dbReference type="ARBA" id="ARBA00001541"/>
    </source>
</evidence>
<dbReference type="InterPro" id="IPR029063">
    <property type="entry name" value="SAM-dependent_MTases_sf"/>
</dbReference>
<dbReference type="InterPro" id="IPR026024">
    <property type="entry name" value="Chemotaxis_MeTrfase_CheR"/>
</dbReference>
<keyword evidence="5" id="KW-0949">S-adenosyl-L-methionine</keyword>
<dbReference type="Proteomes" id="UP000539052">
    <property type="component" value="Unassembled WGS sequence"/>
</dbReference>
<dbReference type="PRINTS" id="PR00996">
    <property type="entry name" value="CHERMTFRASE"/>
</dbReference>
<dbReference type="SMART" id="SM00138">
    <property type="entry name" value="MeTrc"/>
    <property type="match status" value="1"/>
</dbReference>
<evidence type="ECO:0000256" key="2">
    <source>
        <dbReference type="ARBA" id="ARBA00012534"/>
    </source>
</evidence>
<feature type="domain" description="CheR-type methyltransferase" evidence="6">
    <location>
        <begin position="1"/>
        <end position="271"/>
    </location>
</feature>
<evidence type="ECO:0000259" key="6">
    <source>
        <dbReference type="PROSITE" id="PS50123"/>
    </source>
</evidence>
<dbReference type="Gene3D" id="1.10.155.10">
    <property type="entry name" value="Chemotaxis receptor methyltransferase CheR, N-terminal domain"/>
    <property type="match status" value="1"/>
</dbReference>
<organism evidence="7 8">
    <name type="scientific">Lacrimispora defluvii</name>
    <dbReference type="NCBI Taxonomy" id="2719233"/>
    <lineage>
        <taxon>Bacteria</taxon>
        <taxon>Bacillati</taxon>
        <taxon>Bacillota</taxon>
        <taxon>Clostridia</taxon>
        <taxon>Lachnospirales</taxon>
        <taxon>Lachnospiraceae</taxon>
        <taxon>Lacrimispora</taxon>
    </lineage>
</organism>
<dbReference type="PANTHER" id="PTHR24422:SF10">
    <property type="entry name" value="CHEMOTAXIS PROTEIN METHYLTRANSFERASE 2"/>
    <property type="match status" value="1"/>
</dbReference>
<dbReference type="InterPro" id="IPR022642">
    <property type="entry name" value="CheR_C"/>
</dbReference>
<dbReference type="SUPFAM" id="SSF47757">
    <property type="entry name" value="Chemotaxis receptor methyltransferase CheR, N-terminal domain"/>
    <property type="match status" value="1"/>
</dbReference>
<dbReference type="RefSeq" id="WP_170823855.1">
    <property type="nucleotide sequence ID" value="NZ_JAAOXG010000068.1"/>
</dbReference>
<dbReference type="SUPFAM" id="SSF53335">
    <property type="entry name" value="S-adenosyl-L-methionine-dependent methyltransferases"/>
    <property type="match status" value="1"/>
</dbReference>
<dbReference type="InterPro" id="IPR000780">
    <property type="entry name" value="CheR_MeTrfase"/>
</dbReference>
<evidence type="ECO:0000313" key="8">
    <source>
        <dbReference type="Proteomes" id="UP000539052"/>
    </source>
</evidence>
<dbReference type="InterPro" id="IPR036804">
    <property type="entry name" value="CheR_N_sf"/>
</dbReference>
<evidence type="ECO:0000256" key="5">
    <source>
        <dbReference type="ARBA" id="ARBA00022691"/>
    </source>
</evidence>
<dbReference type="Gene3D" id="3.40.50.150">
    <property type="entry name" value="Vaccinia Virus protein VP39"/>
    <property type="match status" value="1"/>
</dbReference>
<keyword evidence="3" id="KW-0489">Methyltransferase</keyword>
<reference evidence="7 8" key="1">
    <citation type="submission" date="2020-03" db="EMBL/GenBank/DDBJ databases">
        <title>Genome Sequence of industrial isolate, B5A.</title>
        <authorList>
            <person name="Sharma S."/>
            <person name="Patil P.B."/>
            <person name="Korpole S."/>
        </authorList>
    </citation>
    <scope>NUCLEOTIDE SEQUENCE [LARGE SCALE GENOMIC DNA]</scope>
    <source>
        <strain evidence="7 8">PI-S10-B5A</strain>
    </source>
</reference>
<dbReference type="InterPro" id="IPR050903">
    <property type="entry name" value="Bact_Chemotaxis_MeTrfase"/>
</dbReference>
<gene>
    <name evidence="7" type="ORF">G9470_23900</name>
</gene>
<evidence type="ECO:0000256" key="4">
    <source>
        <dbReference type="ARBA" id="ARBA00022679"/>
    </source>
</evidence>
<dbReference type="PIRSF" id="PIRSF000410">
    <property type="entry name" value="CheR"/>
    <property type="match status" value="1"/>
</dbReference>
<dbReference type="EMBL" id="JAAOXG010000068">
    <property type="protein sequence ID" value="NNJ32809.1"/>
    <property type="molecule type" value="Genomic_DNA"/>
</dbReference>
<dbReference type="EC" id="2.1.1.80" evidence="2"/>
<proteinExistence type="predicted"/>
<keyword evidence="4" id="KW-0808">Transferase</keyword>
<name>A0ABX1VYE5_9FIRM</name>
<dbReference type="PROSITE" id="PS50123">
    <property type="entry name" value="CHER"/>
    <property type="match status" value="1"/>
</dbReference>
<comment type="catalytic activity">
    <reaction evidence="1">
        <text>L-glutamyl-[protein] + S-adenosyl-L-methionine = [protein]-L-glutamate 5-O-methyl ester + S-adenosyl-L-homocysteine</text>
        <dbReference type="Rhea" id="RHEA:24452"/>
        <dbReference type="Rhea" id="RHEA-COMP:10208"/>
        <dbReference type="Rhea" id="RHEA-COMP:10311"/>
        <dbReference type="ChEBI" id="CHEBI:29973"/>
        <dbReference type="ChEBI" id="CHEBI:57856"/>
        <dbReference type="ChEBI" id="CHEBI:59789"/>
        <dbReference type="ChEBI" id="CHEBI:82795"/>
        <dbReference type="EC" id="2.1.1.80"/>
    </reaction>
</comment>